<dbReference type="AlphaFoldDB" id="A0A193LDQ4"/>
<evidence type="ECO:0000313" key="17">
    <source>
        <dbReference type="Proteomes" id="UP000092695"/>
    </source>
</evidence>
<keyword evidence="6" id="KW-0408">Iron</keyword>
<keyword evidence="7" id="KW-0406">Ion transport</keyword>
<feature type="signal peptide" evidence="13">
    <location>
        <begin position="1"/>
        <end position="22"/>
    </location>
</feature>
<dbReference type="CDD" id="cd01347">
    <property type="entry name" value="ligand_gated_channel"/>
    <property type="match status" value="1"/>
</dbReference>
<dbReference type="KEGG" id="woc:BA177_04175"/>
<comment type="similarity">
    <text evidence="11 12">Belongs to the TonB-dependent receptor family.</text>
</comment>
<evidence type="ECO:0000256" key="3">
    <source>
        <dbReference type="ARBA" id="ARBA00022452"/>
    </source>
</evidence>
<evidence type="ECO:0000256" key="12">
    <source>
        <dbReference type="RuleBase" id="RU003357"/>
    </source>
</evidence>
<dbReference type="PANTHER" id="PTHR32552:SF81">
    <property type="entry name" value="TONB-DEPENDENT OUTER MEMBRANE RECEPTOR"/>
    <property type="match status" value="1"/>
</dbReference>
<keyword evidence="3 11" id="KW-1134">Transmembrane beta strand</keyword>
<evidence type="ECO:0008006" key="18">
    <source>
        <dbReference type="Google" id="ProtNLM"/>
    </source>
</evidence>
<keyword evidence="17" id="KW-1185">Reference proteome</keyword>
<dbReference type="PROSITE" id="PS52016">
    <property type="entry name" value="TONB_DEPENDENT_REC_3"/>
    <property type="match status" value="1"/>
</dbReference>
<dbReference type="STRING" id="1548547.BA177_04175"/>
<keyword evidence="2 11" id="KW-0813">Transport</keyword>
<dbReference type="Proteomes" id="UP000092695">
    <property type="component" value="Chromosome"/>
</dbReference>
<evidence type="ECO:0000256" key="10">
    <source>
        <dbReference type="ARBA" id="ARBA00023237"/>
    </source>
</evidence>
<dbReference type="PANTHER" id="PTHR32552">
    <property type="entry name" value="FERRICHROME IRON RECEPTOR-RELATED"/>
    <property type="match status" value="1"/>
</dbReference>
<feature type="chain" id="PRO_5008260132" description="TonB-dependent receptor" evidence="13">
    <location>
        <begin position="23"/>
        <end position="749"/>
    </location>
</feature>
<dbReference type="InterPro" id="IPR036942">
    <property type="entry name" value="Beta-barrel_TonB_sf"/>
</dbReference>
<keyword evidence="10 11" id="KW-0998">Cell outer membrane</keyword>
<accession>A0A193LDQ4</accession>
<dbReference type="InterPro" id="IPR039426">
    <property type="entry name" value="TonB-dep_rcpt-like"/>
</dbReference>
<dbReference type="EMBL" id="CP016268">
    <property type="protein sequence ID" value="ANO50514.1"/>
    <property type="molecule type" value="Genomic_DNA"/>
</dbReference>
<evidence type="ECO:0000259" key="15">
    <source>
        <dbReference type="Pfam" id="PF07715"/>
    </source>
</evidence>
<dbReference type="Pfam" id="PF00593">
    <property type="entry name" value="TonB_dep_Rec_b-barrel"/>
    <property type="match status" value="1"/>
</dbReference>
<dbReference type="InterPro" id="IPR000531">
    <property type="entry name" value="Beta-barrel_TonB"/>
</dbReference>
<evidence type="ECO:0000313" key="16">
    <source>
        <dbReference type="EMBL" id="ANO50514.1"/>
    </source>
</evidence>
<evidence type="ECO:0000256" key="11">
    <source>
        <dbReference type="PROSITE-ProRule" id="PRU01360"/>
    </source>
</evidence>
<sequence>MIRLAWVIPAVSLLAFSGPSAAQDNESSNLLEEIVVSAQRRDESLYEVPIAITALSGEFLERQQVFTAEQLSLYTPSLHIFSEAVNSEFYTIRGIGRANEDLGSDSGVAMFINDVYVARQGAANLVLFDVERAEILRGPQGSLWGKNATGGAINIVTRKPRSEPGGYLGVDIGDFGTMNLRAAANAAISDRVSGRIAFVSRERDGLYTNLTTGQRGNNINSQAFRGSLAFAASDSTDVLFSADWARSEQLGVLKSVIADVPGTPYILKDFFTVTFPMQESDLRTSRSGIHGAQGVDQYGMNLTVNHQMSSMDFVSITGYRTEDSHHSEDNDRAAERSGDLWSVQDSSSFSQEFRLMSNSDSALSWTAGLYWFHEKGDRNQSRYSDFFGPGGLVGPGSPEIQDSTTTFIQEIETDSYAVFGQADYRLNDRWSINLGGRYTEETKDYDIDAYAVANQPGGSNYSLFIPDGAYTASDQKTWSEFTPKVSVQFSLTEDVNTYLSYSEGFKSGGYNGSPDNAAGVVPFEPEQAESIEFGMKGQFFDKSMSANIAYFMTDFTDMQLQGFDPVTGSPITNNAAASEISGFEIEVSGVIGEGFRYNIGGSWLDHQFTRYAIEVFDPTIQGGPPFRLVDKSGDRIGLIPEYNYHVGLSYEWQLASGSSLTLGADLSGTDETITVFNTLWSNAYDVVDMRLAWDSGENWNAALWVRNLTDEVYYRGGGPVPDINDTISRVGLVADPQIFGVSFGWNFGE</sequence>
<keyword evidence="5 11" id="KW-0812">Transmembrane</keyword>
<feature type="domain" description="TonB-dependent receptor-like beta-barrel" evidence="14">
    <location>
        <begin position="287"/>
        <end position="708"/>
    </location>
</feature>
<dbReference type="OrthoDB" id="5987490at2"/>
<dbReference type="GO" id="GO:0009279">
    <property type="term" value="C:cell outer membrane"/>
    <property type="evidence" value="ECO:0007669"/>
    <property type="project" value="UniProtKB-SubCell"/>
</dbReference>
<evidence type="ECO:0000256" key="7">
    <source>
        <dbReference type="ARBA" id="ARBA00023065"/>
    </source>
</evidence>
<dbReference type="SUPFAM" id="SSF56935">
    <property type="entry name" value="Porins"/>
    <property type="match status" value="1"/>
</dbReference>
<evidence type="ECO:0000256" key="2">
    <source>
        <dbReference type="ARBA" id="ARBA00022448"/>
    </source>
</evidence>
<dbReference type="Gene3D" id="2.40.170.20">
    <property type="entry name" value="TonB-dependent receptor, beta-barrel domain"/>
    <property type="match status" value="1"/>
</dbReference>
<dbReference type="GO" id="GO:0006826">
    <property type="term" value="P:iron ion transport"/>
    <property type="evidence" value="ECO:0007669"/>
    <property type="project" value="UniProtKB-KW"/>
</dbReference>
<evidence type="ECO:0000256" key="8">
    <source>
        <dbReference type="ARBA" id="ARBA00023077"/>
    </source>
</evidence>
<comment type="subcellular location">
    <subcellularLocation>
        <location evidence="1 11">Cell outer membrane</location>
        <topology evidence="1 11">Multi-pass membrane protein</topology>
    </subcellularLocation>
</comment>
<evidence type="ECO:0000256" key="13">
    <source>
        <dbReference type="SAM" id="SignalP"/>
    </source>
</evidence>
<name>A0A193LDQ4_9GAMM</name>
<keyword evidence="8 12" id="KW-0798">TonB box</keyword>
<keyword evidence="4" id="KW-0410">Iron transport</keyword>
<proteinExistence type="inferred from homology"/>
<dbReference type="InterPro" id="IPR012910">
    <property type="entry name" value="Plug_dom"/>
</dbReference>
<feature type="domain" description="TonB-dependent receptor plug" evidence="15">
    <location>
        <begin position="45"/>
        <end position="152"/>
    </location>
</feature>
<gene>
    <name evidence="16" type="ORF">BA177_04175</name>
</gene>
<keyword evidence="13" id="KW-0732">Signal</keyword>
<dbReference type="RefSeq" id="WP_068613254.1">
    <property type="nucleotide sequence ID" value="NZ_CP016268.1"/>
</dbReference>
<dbReference type="Pfam" id="PF07715">
    <property type="entry name" value="Plug"/>
    <property type="match status" value="1"/>
</dbReference>
<protein>
    <recommendedName>
        <fullName evidence="18">TonB-dependent receptor</fullName>
    </recommendedName>
</protein>
<reference evidence="16 17" key="1">
    <citation type="submission" date="2016-06" db="EMBL/GenBank/DDBJ databases">
        <title>Complete genome sequence of a deep-branching marine Gamma Proteobacterium Woeseia oceani type strain XK5.</title>
        <authorList>
            <person name="Mu D."/>
            <person name="Du Z."/>
        </authorList>
    </citation>
    <scope>NUCLEOTIDE SEQUENCE [LARGE SCALE GENOMIC DNA]</scope>
    <source>
        <strain evidence="16 17">XK5</strain>
    </source>
</reference>
<evidence type="ECO:0000256" key="6">
    <source>
        <dbReference type="ARBA" id="ARBA00023004"/>
    </source>
</evidence>
<evidence type="ECO:0000256" key="1">
    <source>
        <dbReference type="ARBA" id="ARBA00004571"/>
    </source>
</evidence>
<evidence type="ECO:0000256" key="4">
    <source>
        <dbReference type="ARBA" id="ARBA00022496"/>
    </source>
</evidence>
<evidence type="ECO:0000259" key="14">
    <source>
        <dbReference type="Pfam" id="PF00593"/>
    </source>
</evidence>
<organism evidence="16 17">
    <name type="scientific">Woeseia oceani</name>
    <dbReference type="NCBI Taxonomy" id="1548547"/>
    <lineage>
        <taxon>Bacteria</taxon>
        <taxon>Pseudomonadati</taxon>
        <taxon>Pseudomonadota</taxon>
        <taxon>Gammaproteobacteria</taxon>
        <taxon>Woeseiales</taxon>
        <taxon>Woeseiaceae</taxon>
        <taxon>Woeseia</taxon>
    </lineage>
</organism>
<evidence type="ECO:0000256" key="5">
    <source>
        <dbReference type="ARBA" id="ARBA00022692"/>
    </source>
</evidence>
<evidence type="ECO:0000256" key="9">
    <source>
        <dbReference type="ARBA" id="ARBA00023136"/>
    </source>
</evidence>
<keyword evidence="9 11" id="KW-0472">Membrane</keyword>